<comment type="caution">
    <text evidence="1">The sequence shown here is derived from an EMBL/GenBank/DDBJ whole genome shotgun (WGS) entry which is preliminary data.</text>
</comment>
<protein>
    <submittedName>
        <fullName evidence="1">Uncharacterized protein</fullName>
    </submittedName>
</protein>
<keyword evidence="2" id="KW-1185">Reference proteome</keyword>
<proteinExistence type="predicted"/>
<dbReference type="EMBL" id="CM044703">
    <property type="protein sequence ID" value="KAI5672178.1"/>
    <property type="molecule type" value="Genomic_DNA"/>
</dbReference>
<evidence type="ECO:0000313" key="2">
    <source>
        <dbReference type="Proteomes" id="UP001060085"/>
    </source>
</evidence>
<sequence length="100" mass="11662">MFRRLPMNTTMLPQNQPPQPYKNLVQKRFNKEAMKVPNHSDCEHIQAYKNGIRSLLLTEVLATKTLLTIDDLLDPVHEFIKGEISIQRTGRKPYRSQDTN</sequence>
<organism evidence="1 2">
    <name type="scientific">Catharanthus roseus</name>
    <name type="common">Madagascar periwinkle</name>
    <name type="synonym">Vinca rosea</name>
    <dbReference type="NCBI Taxonomy" id="4058"/>
    <lineage>
        <taxon>Eukaryota</taxon>
        <taxon>Viridiplantae</taxon>
        <taxon>Streptophyta</taxon>
        <taxon>Embryophyta</taxon>
        <taxon>Tracheophyta</taxon>
        <taxon>Spermatophyta</taxon>
        <taxon>Magnoliopsida</taxon>
        <taxon>eudicotyledons</taxon>
        <taxon>Gunneridae</taxon>
        <taxon>Pentapetalae</taxon>
        <taxon>asterids</taxon>
        <taxon>lamiids</taxon>
        <taxon>Gentianales</taxon>
        <taxon>Apocynaceae</taxon>
        <taxon>Rauvolfioideae</taxon>
        <taxon>Vinceae</taxon>
        <taxon>Catharanthinae</taxon>
        <taxon>Catharanthus</taxon>
    </lineage>
</organism>
<accession>A0ACC0BHV0</accession>
<name>A0ACC0BHV0_CATRO</name>
<gene>
    <name evidence="1" type="ORF">M9H77_12542</name>
</gene>
<evidence type="ECO:0000313" key="1">
    <source>
        <dbReference type="EMBL" id="KAI5672178.1"/>
    </source>
</evidence>
<reference evidence="2" key="1">
    <citation type="journal article" date="2023" name="Nat. Plants">
        <title>Single-cell RNA sequencing provides a high-resolution roadmap for understanding the multicellular compartmentation of specialized metabolism.</title>
        <authorList>
            <person name="Sun S."/>
            <person name="Shen X."/>
            <person name="Li Y."/>
            <person name="Li Y."/>
            <person name="Wang S."/>
            <person name="Li R."/>
            <person name="Zhang H."/>
            <person name="Shen G."/>
            <person name="Guo B."/>
            <person name="Wei J."/>
            <person name="Xu J."/>
            <person name="St-Pierre B."/>
            <person name="Chen S."/>
            <person name="Sun C."/>
        </authorList>
    </citation>
    <scope>NUCLEOTIDE SEQUENCE [LARGE SCALE GENOMIC DNA]</scope>
</reference>
<dbReference type="Proteomes" id="UP001060085">
    <property type="component" value="Linkage Group LG03"/>
</dbReference>